<proteinExistence type="inferred from homology"/>
<evidence type="ECO:0000313" key="9">
    <source>
        <dbReference type="Proteomes" id="UP000243799"/>
    </source>
</evidence>
<dbReference type="Pfam" id="PF20239">
    <property type="entry name" value="DUF6596"/>
    <property type="match status" value="1"/>
</dbReference>
<name>A0A1I0W9M1_9PSEU</name>
<evidence type="ECO:0000256" key="1">
    <source>
        <dbReference type="ARBA" id="ARBA00010641"/>
    </source>
</evidence>
<evidence type="ECO:0000259" key="6">
    <source>
        <dbReference type="Pfam" id="PF08281"/>
    </source>
</evidence>
<dbReference type="SUPFAM" id="SSF88659">
    <property type="entry name" value="Sigma3 and sigma4 domains of RNA polymerase sigma factors"/>
    <property type="match status" value="1"/>
</dbReference>
<dbReference type="GO" id="GO:0016987">
    <property type="term" value="F:sigma factor activity"/>
    <property type="evidence" value="ECO:0007669"/>
    <property type="project" value="UniProtKB-KW"/>
</dbReference>
<gene>
    <name evidence="8" type="ORF">SAMN05216266_101829</name>
</gene>
<dbReference type="GO" id="GO:0006352">
    <property type="term" value="P:DNA-templated transcription initiation"/>
    <property type="evidence" value="ECO:0007669"/>
    <property type="project" value="InterPro"/>
</dbReference>
<evidence type="ECO:0000256" key="4">
    <source>
        <dbReference type="ARBA" id="ARBA00023163"/>
    </source>
</evidence>
<evidence type="ECO:0000259" key="5">
    <source>
        <dbReference type="Pfam" id="PF04542"/>
    </source>
</evidence>
<dbReference type="Pfam" id="PF08281">
    <property type="entry name" value="Sigma70_r4_2"/>
    <property type="match status" value="1"/>
</dbReference>
<organism evidence="8 9">
    <name type="scientific">Amycolatopsis marina</name>
    <dbReference type="NCBI Taxonomy" id="490629"/>
    <lineage>
        <taxon>Bacteria</taxon>
        <taxon>Bacillati</taxon>
        <taxon>Actinomycetota</taxon>
        <taxon>Actinomycetes</taxon>
        <taxon>Pseudonocardiales</taxon>
        <taxon>Pseudonocardiaceae</taxon>
        <taxon>Amycolatopsis</taxon>
    </lineage>
</organism>
<feature type="domain" description="DUF6596" evidence="7">
    <location>
        <begin position="175"/>
        <end position="275"/>
    </location>
</feature>
<dbReference type="SUPFAM" id="SSF88946">
    <property type="entry name" value="Sigma2 domain of RNA polymerase sigma factors"/>
    <property type="match status" value="1"/>
</dbReference>
<evidence type="ECO:0000259" key="7">
    <source>
        <dbReference type="Pfam" id="PF20239"/>
    </source>
</evidence>
<dbReference type="InterPro" id="IPR036388">
    <property type="entry name" value="WH-like_DNA-bd_sf"/>
</dbReference>
<dbReference type="Gene3D" id="1.10.1740.10">
    <property type="match status" value="1"/>
</dbReference>
<dbReference type="Pfam" id="PF04542">
    <property type="entry name" value="Sigma70_r2"/>
    <property type="match status" value="1"/>
</dbReference>
<keyword evidence="3" id="KW-0731">Sigma factor</keyword>
<evidence type="ECO:0000313" key="8">
    <source>
        <dbReference type="EMBL" id="SFA84920.1"/>
    </source>
</evidence>
<dbReference type="InterPro" id="IPR013325">
    <property type="entry name" value="RNA_pol_sigma_r2"/>
</dbReference>
<dbReference type="AlphaFoldDB" id="A0A1I0W9M1"/>
<dbReference type="InterPro" id="IPR013324">
    <property type="entry name" value="RNA_pol_sigma_r3/r4-like"/>
</dbReference>
<dbReference type="InterPro" id="IPR013249">
    <property type="entry name" value="RNA_pol_sigma70_r4_t2"/>
</dbReference>
<dbReference type="EMBL" id="FOKG01000001">
    <property type="protein sequence ID" value="SFA84920.1"/>
    <property type="molecule type" value="Genomic_DNA"/>
</dbReference>
<reference evidence="9" key="1">
    <citation type="submission" date="2016-10" db="EMBL/GenBank/DDBJ databases">
        <authorList>
            <person name="Varghese N."/>
            <person name="Submissions S."/>
        </authorList>
    </citation>
    <scope>NUCLEOTIDE SEQUENCE [LARGE SCALE GENOMIC DNA]</scope>
    <source>
        <strain evidence="9">CGMCC 4.3568</strain>
    </source>
</reference>
<dbReference type="InterPro" id="IPR007627">
    <property type="entry name" value="RNA_pol_sigma70_r2"/>
</dbReference>
<dbReference type="InterPro" id="IPR014284">
    <property type="entry name" value="RNA_pol_sigma-70_dom"/>
</dbReference>
<dbReference type="PANTHER" id="PTHR47756">
    <property type="entry name" value="BLL6612 PROTEIN-RELATED"/>
    <property type="match status" value="1"/>
</dbReference>
<accession>A0A1I0W9M1</accession>
<keyword evidence="4" id="KW-0804">Transcription</keyword>
<dbReference type="Proteomes" id="UP000243799">
    <property type="component" value="Unassembled WGS sequence"/>
</dbReference>
<evidence type="ECO:0000256" key="3">
    <source>
        <dbReference type="ARBA" id="ARBA00023082"/>
    </source>
</evidence>
<dbReference type="NCBIfam" id="TIGR02937">
    <property type="entry name" value="sigma70-ECF"/>
    <property type="match status" value="1"/>
</dbReference>
<feature type="domain" description="RNA polymerase sigma-70 region 2" evidence="5">
    <location>
        <begin position="9"/>
        <end position="74"/>
    </location>
</feature>
<comment type="similarity">
    <text evidence="1">Belongs to the sigma-70 factor family. ECF subfamily.</text>
</comment>
<dbReference type="PANTHER" id="PTHR47756:SF2">
    <property type="entry name" value="BLL6612 PROTEIN"/>
    <property type="match status" value="1"/>
</dbReference>
<dbReference type="GO" id="GO:0003677">
    <property type="term" value="F:DNA binding"/>
    <property type="evidence" value="ECO:0007669"/>
    <property type="project" value="InterPro"/>
</dbReference>
<dbReference type="RefSeq" id="WP_218160280.1">
    <property type="nucleotide sequence ID" value="NZ_FOKG01000001.1"/>
</dbReference>
<dbReference type="Gene3D" id="1.10.10.10">
    <property type="entry name" value="Winged helix-like DNA-binding domain superfamily/Winged helix DNA-binding domain"/>
    <property type="match status" value="1"/>
</dbReference>
<sequence length="402" mass="44099">MTEEIERVFREEYGRAVAVLVRVFGSIDVAEEAVQDAFTAAVRRWPDEGRPPSPAGWIITTARNRAIDRLRREAGRDDRQARAALLQARDQPVEEDIVPDERLRLIFTCCHPALAPAARVALTLRLLGGLTTTEIARAFLVPEKTMAQRIVRAKGKIRAARIPYRVPGEADLPDRLPAVLAVLYLVFNEGYAASSGETLTRADLSAEAIRLGRLLAGLMPDEPEVLGLLALMLLTESRRDARIGPGGELVLLADQDRGRWDRGLIAEGQALVRRCLRRGQPGPYQIQAAISAVHSDAPTAADTDWRQVVALYDQLLAVAPSPVAALHRAVAVSEVHGPSAGLAQVESLDLDGYYLFHAIRADLLRRLDRREEAARAYAAALARTGNAAEREFLTRRLRECGG</sequence>
<keyword evidence="2" id="KW-0805">Transcription regulation</keyword>
<dbReference type="STRING" id="490629.SAMN05216266_101829"/>
<protein>
    <submittedName>
        <fullName evidence="8">RNA polymerase, sigma subunit, ECF family</fullName>
    </submittedName>
</protein>
<dbReference type="InterPro" id="IPR046531">
    <property type="entry name" value="DUF6596"/>
</dbReference>
<evidence type="ECO:0000256" key="2">
    <source>
        <dbReference type="ARBA" id="ARBA00023015"/>
    </source>
</evidence>
<feature type="domain" description="RNA polymerase sigma factor 70 region 4 type 2" evidence="6">
    <location>
        <begin position="106"/>
        <end position="156"/>
    </location>
</feature>
<keyword evidence="9" id="KW-1185">Reference proteome</keyword>